<name>A0A0R2L4C2_9LACO</name>
<dbReference type="AlphaFoldDB" id="A0A0R2L4C2"/>
<protein>
    <submittedName>
        <fullName evidence="1">Uncharacterized protein</fullName>
    </submittedName>
</protein>
<keyword evidence="2" id="KW-1185">Reference proteome</keyword>
<dbReference type="Proteomes" id="UP000051886">
    <property type="component" value="Unassembled WGS sequence"/>
</dbReference>
<proteinExistence type="predicted"/>
<organism evidence="1 2">
    <name type="scientific">Ligilactobacillus pobuzihii</name>
    <dbReference type="NCBI Taxonomy" id="449659"/>
    <lineage>
        <taxon>Bacteria</taxon>
        <taxon>Bacillati</taxon>
        <taxon>Bacillota</taxon>
        <taxon>Bacilli</taxon>
        <taxon>Lactobacillales</taxon>
        <taxon>Lactobacillaceae</taxon>
        <taxon>Ligilactobacillus</taxon>
    </lineage>
</organism>
<evidence type="ECO:0000313" key="2">
    <source>
        <dbReference type="Proteomes" id="UP000051886"/>
    </source>
</evidence>
<dbReference type="EMBL" id="JQCN01000066">
    <property type="protein sequence ID" value="KRN96526.1"/>
    <property type="molecule type" value="Genomic_DNA"/>
</dbReference>
<accession>A0A0R2L4C2</accession>
<dbReference type="STRING" id="449659.IV66_GL000712"/>
<reference evidence="1 2" key="1">
    <citation type="journal article" date="2015" name="Genome Announc.">
        <title>Expanding the biotechnology potential of lactobacilli through comparative genomics of 213 strains and associated genera.</title>
        <authorList>
            <person name="Sun Z."/>
            <person name="Harris H.M."/>
            <person name="McCann A."/>
            <person name="Guo C."/>
            <person name="Argimon S."/>
            <person name="Zhang W."/>
            <person name="Yang X."/>
            <person name="Jeffery I.B."/>
            <person name="Cooney J.C."/>
            <person name="Kagawa T.F."/>
            <person name="Liu W."/>
            <person name="Song Y."/>
            <person name="Salvetti E."/>
            <person name="Wrobel A."/>
            <person name="Rasinkangas P."/>
            <person name="Parkhill J."/>
            <person name="Rea M.C."/>
            <person name="O'Sullivan O."/>
            <person name="Ritari J."/>
            <person name="Douillard F.P."/>
            <person name="Paul Ross R."/>
            <person name="Yang R."/>
            <person name="Briner A.E."/>
            <person name="Felis G.E."/>
            <person name="de Vos W.M."/>
            <person name="Barrangou R."/>
            <person name="Klaenhammer T.R."/>
            <person name="Caufield P.W."/>
            <person name="Cui Y."/>
            <person name="Zhang H."/>
            <person name="O'Toole P.W."/>
        </authorList>
    </citation>
    <scope>NUCLEOTIDE SEQUENCE [LARGE SCALE GENOMIC DNA]</scope>
    <source>
        <strain evidence="1 2">NBRC 103219</strain>
    </source>
</reference>
<sequence>MKIIVARYNYLLRKAVTGSKSVTLIDGRRITDLVEKYKIHITPISSFTLDDYYFEKK</sequence>
<gene>
    <name evidence="1" type="ORF">IV66_GL000712</name>
</gene>
<evidence type="ECO:0000313" key="1">
    <source>
        <dbReference type="EMBL" id="KRN96526.1"/>
    </source>
</evidence>
<comment type="caution">
    <text evidence="1">The sequence shown here is derived from an EMBL/GenBank/DDBJ whole genome shotgun (WGS) entry which is preliminary data.</text>
</comment>
<dbReference type="PATRIC" id="fig|449659.4.peg.717"/>